<dbReference type="SUPFAM" id="SSF117281">
    <property type="entry name" value="Kelch motif"/>
    <property type="match status" value="1"/>
</dbReference>
<dbReference type="Pfam" id="PF24681">
    <property type="entry name" value="Kelch_KLHDC2_KLHL20_DRC7"/>
    <property type="match status" value="1"/>
</dbReference>
<dbReference type="InterPro" id="IPR015915">
    <property type="entry name" value="Kelch-typ_b-propeller"/>
</dbReference>
<gene>
    <name evidence="2" type="ORF">NITMOv2_0765</name>
</gene>
<feature type="region of interest" description="Disordered" evidence="1">
    <location>
        <begin position="349"/>
        <end position="370"/>
    </location>
</feature>
<dbReference type="PANTHER" id="PTHR45632:SF24">
    <property type="entry name" value="GALACTOSE OXIDASE"/>
    <property type="match status" value="1"/>
</dbReference>
<reference evidence="2 3" key="1">
    <citation type="journal article" date="2015" name="Proc. Natl. Acad. Sci. U.S.A.">
        <title>Expanded metabolic versatility of ubiquitous nitrite-oxidizing bacteria from the genus Nitrospira.</title>
        <authorList>
            <person name="Koch H."/>
            <person name="Lucker S."/>
            <person name="Albertsen M."/>
            <person name="Kitzinger K."/>
            <person name="Herbold C."/>
            <person name="Spieck E."/>
            <person name="Nielsen P.H."/>
            <person name="Wagner M."/>
            <person name="Daims H."/>
        </authorList>
    </citation>
    <scope>NUCLEOTIDE SEQUENCE [LARGE SCALE GENOMIC DNA]</scope>
    <source>
        <strain evidence="2 3">NSP M-1</strain>
    </source>
</reference>
<dbReference type="OrthoDB" id="9769308at2"/>
<dbReference type="InterPro" id="IPR006652">
    <property type="entry name" value="Kelch_1"/>
</dbReference>
<protein>
    <recommendedName>
        <fullName evidence="4">Galactose oxidase</fullName>
    </recommendedName>
</protein>
<dbReference type="AlphaFoldDB" id="A0A0K2G8A1"/>
<keyword evidence="3" id="KW-1185">Reference proteome</keyword>
<dbReference type="PATRIC" id="fig|42253.5.peg.754"/>
<name>A0A0K2G8A1_NITMO</name>
<accession>A0A0K2G8A1</accession>
<proteinExistence type="predicted"/>
<dbReference type="KEGG" id="nmv:NITMOv2_0765"/>
<evidence type="ECO:0000313" key="2">
    <source>
        <dbReference type="EMBL" id="ALA57201.1"/>
    </source>
</evidence>
<dbReference type="SMART" id="SM00612">
    <property type="entry name" value="Kelch"/>
    <property type="match status" value="5"/>
</dbReference>
<organism evidence="2 3">
    <name type="scientific">Nitrospira moscoviensis</name>
    <dbReference type="NCBI Taxonomy" id="42253"/>
    <lineage>
        <taxon>Bacteria</taxon>
        <taxon>Pseudomonadati</taxon>
        <taxon>Nitrospirota</taxon>
        <taxon>Nitrospiria</taxon>
        <taxon>Nitrospirales</taxon>
        <taxon>Nitrospiraceae</taxon>
        <taxon>Nitrospira</taxon>
    </lineage>
</organism>
<dbReference type="Proteomes" id="UP000069205">
    <property type="component" value="Chromosome"/>
</dbReference>
<evidence type="ECO:0008006" key="4">
    <source>
        <dbReference type="Google" id="ProtNLM"/>
    </source>
</evidence>
<dbReference type="PANTHER" id="PTHR45632">
    <property type="entry name" value="LD33804P"/>
    <property type="match status" value="1"/>
</dbReference>
<dbReference type="Pfam" id="PF01344">
    <property type="entry name" value="Kelch_1"/>
    <property type="match status" value="1"/>
</dbReference>
<evidence type="ECO:0000256" key="1">
    <source>
        <dbReference type="SAM" id="MobiDB-lite"/>
    </source>
</evidence>
<dbReference type="EMBL" id="CP011801">
    <property type="protein sequence ID" value="ALA57201.1"/>
    <property type="molecule type" value="Genomic_DNA"/>
</dbReference>
<dbReference type="STRING" id="42253.NITMOv2_0765"/>
<feature type="region of interest" description="Disordered" evidence="1">
    <location>
        <begin position="28"/>
        <end position="77"/>
    </location>
</feature>
<dbReference type="PRINTS" id="PR00501">
    <property type="entry name" value="KELCHREPEAT"/>
</dbReference>
<dbReference type="Gene3D" id="2.120.10.80">
    <property type="entry name" value="Kelch-type beta propeller"/>
    <property type="match status" value="2"/>
</dbReference>
<sequence length="370" mass="39327">MRRSRETGAGPDGRSVRRWYNAFHAATHQPHSASWNGDGSLGVPPAVHQPVSRGASRSESGQPAPDQGLWRTAAPAPTKRTEVAAATLRDKIYVVGGFEQPGLSNVMNLAITAAVEEYDPSTDRWAAKASMPAGLHHVGIGAVGGRLYVIGGYQQSGLSVWHPVATVYAYDPAADTWSERAPMPTPRGALAVAEHEGKLYAIGGYDRKANSAAVEVYDPERDTWISRAALPTPRDHLAAATLGGKIYAIGGRLNGDYRRNLSVTEVYDPLTDRWSRGPDLPTARSGITASVVGGRVHVFGGESGEGTFRENEAYDPTAGAWRTMAPMPSGRHGLGSAVLQGRIHVISGGPTPGGSFSDLHEVFIPPGRDR</sequence>
<evidence type="ECO:0000313" key="3">
    <source>
        <dbReference type="Proteomes" id="UP000069205"/>
    </source>
</evidence>